<dbReference type="EMBL" id="UINC01001035">
    <property type="protein sequence ID" value="SUZ68245.1"/>
    <property type="molecule type" value="Genomic_DNA"/>
</dbReference>
<reference evidence="1" key="1">
    <citation type="submission" date="2018-05" db="EMBL/GenBank/DDBJ databases">
        <authorList>
            <person name="Lanie J.A."/>
            <person name="Ng W.-L."/>
            <person name="Kazmierczak K.M."/>
            <person name="Andrzejewski T.M."/>
            <person name="Davidsen T.M."/>
            <person name="Wayne K.J."/>
            <person name="Tettelin H."/>
            <person name="Glass J.I."/>
            <person name="Rusch D."/>
            <person name="Podicherti R."/>
            <person name="Tsui H.-C.T."/>
            <person name="Winkler M.E."/>
        </authorList>
    </citation>
    <scope>NUCLEOTIDE SEQUENCE</scope>
</reference>
<accession>A0A381PML0</accession>
<evidence type="ECO:0008006" key="2">
    <source>
        <dbReference type="Google" id="ProtNLM"/>
    </source>
</evidence>
<name>A0A381PML0_9ZZZZ</name>
<dbReference type="AlphaFoldDB" id="A0A381PML0"/>
<protein>
    <recommendedName>
        <fullName evidence="2">Lipocalin-like domain-containing protein</fullName>
    </recommendedName>
</protein>
<evidence type="ECO:0000313" key="1">
    <source>
        <dbReference type="EMBL" id="SUZ68245.1"/>
    </source>
</evidence>
<dbReference type="PROSITE" id="PS51257">
    <property type="entry name" value="PROKAR_LIPOPROTEIN"/>
    <property type="match status" value="1"/>
</dbReference>
<organism evidence="1">
    <name type="scientific">marine metagenome</name>
    <dbReference type="NCBI Taxonomy" id="408172"/>
    <lineage>
        <taxon>unclassified sequences</taxon>
        <taxon>metagenomes</taxon>
        <taxon>ecological metagenomes</taxon>
    </lineage>
</organism>
<gene>
    <name evidence="1" type="ORF">METZ01_LOCUS21099</name>
</gene>
<proteinExistence type="predicted"/>
<sequence length="163" mass="18375">MKKLLLFFVLGFLACQKEDDEDLSPFVGTWTVTEKGIYQAADCSGEIDDIEWRGMKGKGVTITLEINKDGTGTETITGPEPSVTTFLWYDVGITFCFGDNCSAYTMANNQQSFSVDRTVDPYCIDENYEVTGHESKRACELASTGNQWFPKECHKTKYKRKND</sequence>